<sequence length="166" mass="18853">MNLSRNFLSGSIPKSFSNLTNIESLDLSNNKLSGRIPTQLTDLNSLAIFNVSFNNLSGPVPDNWQFANFDESNYGGNPRLCGPQIKRSCGSSEPPTPLSQEDESAIDRVSFYWSLFAAYVTTIMAFVSILWLNSDWHKQWFCFIDACIVSSYCWILRNVFHKYDDI</sequence>
<protein>
    <submittedName>
        <fullName evidence="14">Uncharacterized protein</fullName>
    </submittedName>
</protein>
<dbReference type="InterPro" id="IPR051502">
    <property type="entry name" value="RLP_Defense_Trigger"/>
</dbReference>
<keyword evidence="10 13" id="KW-0472">Membrane</keyword>
<feature type="transmembrane region" description="Helical" evidence="13">
    <location>
        <begin position="138"/>
        <end position="156"/>
    </location>
</feature>
<accession>A0AAD5I9Y0</accession>
<keyword evidence="4" id="KW-0597">Phosphoprotein</keyword>
<dbReference type="Proteomes" id="UP001064489">
    <property type="component" value="Chromosome 12"/>
</dbReference>
<keyword evidence="7" id="KW-0732">Signal</keyword>
<keyword evidence="5" id="KW-0433">Leucine-rich repeat</keyword>
<evidence type="ECO:0000256" key="1">
    <source>
        <dbReference type="ARBA" id="ARBA00004236"/>
    </source>
</evidence>
<dbReference type="Pfam" id="PF13855">
    <property type="entry name" value="LRR_8"/>
    <property type="match status" value="1"/>
</dbReference>
<keyword evidence="6 13" id="KW-0812">Transmembrane</keyword>
<evidence type="ECO:0000256" key="9">
    <source>
        <dbReference type="ARBA" id="ARBA00022989"/>
    </source>
</evidence>
<feature type="transmembrane region" description="Helical" evidence="13">
    <location>
        <begin position="111"/>
        <end position="132"/>
    </location>
</feature>
<evidence type="ECO:0000256" key="8">
    <source>
        <dbReference type="ARBA" id="ARBA00022737"/>
    </source>
</evidence>
<comment type="subcellular location">
    <subcellularLocation>
        <location evidence="1">Cell membrane</location>
    </subcellularLocation>
    <subcellularLocation>
        <location evidence="12">Endomembrane system</location>
        <topology evidence="12">Single-pass membrane protein</topology>
    </subcellularLocation>
</comment>
<keyword evidence="8" id="KW-0677">Repeat</keyword>
<evidence type="ECO:0000256" key="11">
    <source>
        <dbReference type="ARBA" id="ARBA00023170"/>
    </source>
</evidence>
<dbReference type="SUPFAM" id="SSF52058">
    <property type="entry name" value="L domain-like"/>
    <property type="match status" value="1"/>
</dbReference>
<evidence type="ECO:0000313" key="14">
    <source>
        <dbReference type="EMBL" id="KAI9156776.1"/>
    </source>
</evidence>
<comment type="similarity">
    <text evidence="2">Belongs to the RLP family.</text>
</comment>
<evidence type="ECO:0000256" key="7">
    <source>
        <dbReference type="ARBA" id="ARBA00022729"/>
    </source>
</evidence>
<reference evidence="14" key="1">
    <citation type="journal article" date="2022" name="Plant J.">
        <title>Strategies of tolerance reflected in two North American maple genomes.</title>
        <authorList>
            <person name="McEvoy S.L."/>
            <person name="Sezen U.U."/>
            <person name="Trouern-Trend A."/>
            <person name="McMahon S.M."/>
            <person name="Schaberg P.G."/>
            <person name="Yang J."/>
            <person name="Wegrzyn J.L."/>
            <person name="Swenson N.G."/>
        </authorList>
    </citation>
    <scope>NUCLEOTIDE SEQUENCE</scope>
    <source>
        <strain evidence="14">91603</strain>
    </source>
</reference>
<reference evidence="14" key="2">
    <citation type="submission" date="2023-02" db="EMBL/GenBank/DDBJ databases">
        <authorList>
            <person name="Swenson N.G."/>
            <person name="Wegrzyn J.L."/>
            <person name="Mcevoy S.L."/>
        </authorList>
    </citation>
    <scope>NUCLEOTIDE SEQUENCE</scope>
    <source>
        <strain evidence="14">91603</strain>
        <tissue evidence="14">Leaf</tissue>
    </source>
</reference>
<keyword evidence="9 13" id="KW-1133">Transmembrane helix</keyword>
<dbReference type="FunFam" id="3.80.10.10:FF:000722">
    <property type="entry name" value="Leucine-rich repeat receptor-like protein kinase"/>
    <property type="match status" value="1"/>
</dbReference>
<dbReference type="AlphaFoldDB" id="A0AAD5I9Y0"/>
<evidence type="ECO:0000256" key="12">
    <source>
        <dbReference type="ARBA" id="ARBA00037847"/>
    </source>
</evidence>
<gene>
    <name evidence="14" type="ORF">LWI28_012044</name>
</gene>
<proteinExistence type="inferred from homology"/>
<evidence type="ECO:0000256" key="5">
    <source>
        <dbReference type="ARBA" id="ARBA00022614"/>
    </source>
</evidence>
<evidence type="ECO:0000256" key="6">
    <source>
        <dbReference type="ARBA" id="ARBA00022692"/>
    </source>
</evidence>
<evidence type="ECO:0000256" key="3">
    <source>
        <dbReference type="ARBA" id="ARBA00022475"/>
    </source>
</evidence>
<dbReference type="PANTHER" id="PTHR48062">
    <property type="entry name" value="RECEPTOR-LIKE PROTEIN 14"/>
    <property type="match status" value="1"/>
</dbReference>
<evidence type="ECO:0000256" key="10">
    <source>
        <dbReference type="ARBA" id="ARBA00023136"/>
    </source>
</evidence>
<dbReference type="Gene3D" id="3.80.10.10">
    <property type="entry name" value="Ribonuclease Inhibitor"/>
    <property type="match status" value="1"/>
</dbReference>
<dbReference type="InterPro" id="IPR032675">
    <property type="entry name" value="LRR_dom_sf"/>
</dbReference>
<comment type="caution">
    <text evidence="14">The sequence shown here is derived from an EMBL/GenBank/DDBJ whole genome shotgun (WGS) entry which is preliminary data.</text>
</comment>
<keyword evidence="11" id="KW-0675">Receptor</keyword>
<evidence type="ECO:0000256" key="2">
    <source>
        <dbReference type="ARBA" id="ARBA00009592"/>
    </source>
</evidence>
<evidence type="ECO:0000313" key="15">
    <source>
        <dbReference type="Proteomes" id="UP001064489"/>
    </source>
</evidence>
<name>A0AAD5I9Y0_ACENE</name>
<keyword evidence="15" id="KW-1185">Reference proteome</keyword>
<evidence type="ECO:0000256" key="13">
    <source>
        <dbReference type="SAM" id="Phobius"/>
    </source>
</evidence>
<organism evidence="14 15">
    <name type="scientific">Acer negundo</name>
    <name type="common">Box elder</name>
    <dbReference type="NCBI Taxonomy" id="4023"/>
    <lineage>
        <taxon>Eukaryota</taxon>
        <taxon>Viridiplantae</taxon>
        <taxon>Streptophyta</taxon>
        <taxon>Embryophyta</taxon>
        <taxon>Tracheophyta</taxon>
        <taxon>Spermatophyta</taxon>
        <taxon>Magnoliopsida</taxon>
        <taxon>eudicotyledons</taxon>
        <taxon>Gunneridae</taxon>
        <taxon>Pentapetalae</taxon>
        <taxon>rosids</taxon>
        <taxon>malvids</taxon>
        <taxon>Sapindales</taxon>
        <taxon>Sapindaceae</taxon>
        <taxon>Hippocastanoideae</taxon>
        <taxon>Acereae</taxon>
        <taxon>Acer</taxon>
    </lineage>
</organism>
<dbReference type="GO" id="GO:0005886">
    <property type="term" value="C:plasma membrane"/>
    <property type="evidence" value="ECO:0007669"/>
    <property type="project" value="UniProtKB-SubCell"/>
</dbReference>
<dbReference type="InterPro" id="IPR001611">
    <property type="entry name" value="Leu-rich_rpt"/>
</dbReference>
<dbReference type="PANTHER" id="PTHR48062:SF52">
    <property type="entry name" value="RECEPTOR-LIKE PROTEIN 8-RELATED"/>
    <property type="match status" value="1"/>
</dbReference>
<dbReference type="EMBL" id="JAJSOW010000107">
    <property type="protein sequence ID" value="KAI9156776.1"/>
    <property type="molecule type" value="Genomic_DNA"/>
</dbReference>
<evidence type="ECO:0000256" key="4">
    <source>
        <dbReference type="ARBA" id="ARBA00022553"/>
    </source>
</evidence>
<keyword evidence="3" id="KW-1003">Cell membrane</keyword>